<dbReference type="RefSeq" id="XP_030377302.1">
    <property type="nucleotide sequence ID" value="XM_030521442.1"/>
</dbReference>
<dbReference type="PANTHER" id="PTHR45910:SF1">
    <property type="entry name" value="N-ALPHA-ACETYLTRANSFERASE 20"/>
    <property type="match status" value="1"/>
</dbReference>
<keyword evidence="2" id="KW-0012">Acyltransferase</keyword>
<evidence type="ECO:0000256" key="4">
    <source>
        <dbReference type="ARBA" id="ARBA00038748"/>
    </source>
</evidence>
<evidence type="ECO:0000256" key="3">
    <source>
        <dbReference type="ARBA" id="ARBA00025786"/>
    </source>
</evidence>
<evidence type="ECO:0000256" key="6">
    <source>
        <dbReference type="ARBA" id="ARBA00039529"/>
    </source>
</evidence>
<evidence type="ECO:0000256" key="10">
    <source>
        <dbReference type="ARBA" id="ARBA00042723"/>
    </source>
</evidence>
<evidence type="ECO:0000259" key="17">
    <source>
        <dbReference type="PROSITE" id="PS51186"/>
    </source>
</evidence>
<dbReference type="Pfam" id="PF00583">
    <property type="entry name" value="Acetyltransf_1"/>
    <property type="match status" value="1"/>
</dbReference>
<evidence type="ECO:0000313" key="18">
    <source>
        <dbReference type="Proteomes" id="UP000504634"/>
    </source>
</evidence>
<feature type="domain" description="N-acetyltransferase" evidence="17">
    <location>
        <begin position="2"/>
        <end position="153"/>
    </location>
</feature>
<evidence type="ECO:0000256" key="13">
    <source>
        <dbReference type="ARBA" id="ARBA00047385"/>
    </source>
</evidence>
<sequence length="178" mass="20775">MVSLREFFLDDLLKFNCIVMDPYTEVYSLSFFFNILLKFPQLSHTAVSPGGQLIGFILGKIDSNESVESNIENGHICALSVSDNYRRLGLATRLMESFTDTVESHGAWYMDLYARERNKAAIKLYESLGFVKYRWLPNFYRDDNGYDMRKPLKCDVGKQSLKGSWFDRFVLWWVDNMN</sequence>
<dbReference type="GO" id="GO:0031416">
    <property type="term" value="C:NatB complex"/>
    <property type="evidence" value="ECO:0007669"/>
    <property type="project" value="TreeGrafter"/>
</dbReference>
<dbReference type="CTD" id="318982"/>
<evidence type="ECO:0000256" key="1">
    <source>
        <dbReference type="ARBA" id="ARBA00022679"/>
    </source>
</evidence>
<dbReference type="GeneID" id="115626168"/>
<dbReference type="InterPro" id="IPR016181">
    <property type="entry name" value="Acyl_CoA_acyltransferase"/>
</dbReference>
<organism evidence="18 19">
    <name type="scientific">Drosophila lebanonensis</name>
    <name type="common">Fruit fly</name>
    <name type="synonym">Scaptodrosophila lebanonensis</name>
    <dbReference type="NCBI Taxonomy" id="7225"/>
    <lineage>
        <taxon>Eukaryota</taxon>
        <taxon>Metazoa</taxon>
        <taxon>Ecdysozoa</taxon>
        <taxon>Arthropoda</taxon>
        <taxon>Hexapoda</taxon>
        <taxon>Insecta</taxon>
        <taxon>Pterygota</taxon>
        <taxon>Neoptera</taxon>
        <taxon>Endopterygota</taxon>
        <taxon>Diptera</taxon>
        <taxon>Brachycera</taxon>
        <taxon>Muscomorpha</taxon>
        <taxon>Ephydroidea</taxon>
        <taxon>Drosophilidae</taxon>
        <taxon>Scaptodrosophila</taxon>
    </lineage>
</organism>
<protein>
    <recommendedName>
        <fullName evidence="6">N-alpha-acetyltransferase 20</fullName>
        <ecNumber evidence="5">2.3.1.254</ecNumber>
    </recommendedName>
    <alternativeName>
        <fullName evidence="10">Methionine N-acetyltransferase</fullName>
    </alternativeName>
    <alternativeName>
        <fullName evidence="7">N-acetyltransferase 5</fullName>
    </alternativeName>
    <alternativeName>
        <fullName evidence="11">N-terminal acetyltransferase B complex catalytic subunit NAA20</fullName>
    </alternativeName>
    <alternativeName>
        <fullName evidence="9">N-terminal acetyltransferase B complex catalytic subunit NAT5</fullName>
    </alternativeName>
    <alternativeName>
        <fullName evidence="8">NatB catalytic subunit</fullName>
    </alternativeName>
</protein>
<proteinExistence type="inferred from homology"/>
<dbReference type="AlphaFoldDB" id="A0A6J2TQS7"/>
<dbReference type="InterPro" id="IPR051646">
    <property type="entry name" value="NatB_acetyltransferase_subunit"/>
</dbReference>
<evidence type="ECO:0000256" key="16">
    <source>
        <dbReference type="ARBA" id="ARBA00048890"/>
    </source>
</evidence>
<accession>A0A6J2TQS7</accession>
<keyword evidence="18" id="KW-1185">Reference proteome</keyword>
<evidence type="ECO:0000256" key="8">
    <source>
        <dbReference type="ARBA" id="ARBA00042295"/>
    </source>
</evidence>
<reference evidence="19" key="1">
    <citation type="submission" date="2025-08" db="UniProtKB">
        <authorList>
            <consortium name="RefSeq"/>
        </authorList>
    </citation>
    <scope>IDENTIFICATION</scope>
    <source>
        <strain evidence="19">11010-0011.00</strain>
        <tissue evidence="19">Whole body</tissue>
    </source>
</reference>
<evidence type="ECO:0000256" key="7">
    <source>
        <dbReference type="ARBA" id="ARBA00041220"/>
    </source>
</evidence>
<comment type="similarity">
    <text evidence="3">Belongs to the acetyltransferase family. ARD1 subfamily.</text>
</comment>
<comment type="subunit">
    <text evidence="4">Component of the N-terminal acetyltransferase B (NatB) complex which is composed of NAA20 and NAA25.</text>
</comment>
<dbReference type="PANTHER" id="PTHR45910">
    <property type="entry name" value="N-ALPHA-ACETYLTRANSFERASE 20"/>
    <property type="match status" value="1"/>
</dbReference>
<dbReference type="OrthoDB" id="47017at2759"/>
<dbReference type="CDD" id="cd04301">
    <property type="entry name" value="NAT_SF"/>
    <property type="match status" value="1"/>
</dbReference>
<evidence type="ECO:0000256" key="15">
    <source>
        <dbReference type="ARBA" id="ARBA00048177"/>
    </source>
</evidence>
<comment type="catalytic activity">
    <reaction evidence="15">
        <text>N-terminal L-methionyl-L-glutaminyl-[protein] + acetyl-CoA = N-terminal N(alpha)-acetyl-L-methionyl-L-glutaminyl-[protein] + CoA + H(+)</text>
        <dbReference type="Rhea" id="RHEA:50492"/>
        <dbReference type="Rhea" id="RHEA-COMP:12698"/>
        <dbReference type="Rhea" id="RHEA-COMP:12699"/>
        <dbReference type="ChEBI" id="CHEBI:15378"/>
        <dbReference type="ChEBI" id="CHEBI:57287"/>
        <dbReference type="ChEBI" id="CHEBI:57288"/>
        <dbReference type="ChEBI" id="CHEBI:133361"/>
        <dbReference type="ChEBI" id="CHEBI:133362"/>
        <dbReference type="EC" id="2.3.1.254"/>
    </reaction>
</comment>
<dbReference type="SUPFAM" id="SSF55729">
    <property type="entry name" value="Acyl-CoA N-acyltransferases (Nat)"/>
    <property type="match status" value="1"/>
</dbReference>
<evidence type="ECO:0000256" key="12">
    <source>
        <dbReference type="ARBA" id="ARBA00046112"/>
    </source>
</evidence>
<comment type="catalytic activity">
    <reaction evidence="14">
        <text>N-terminal L-methionyl-L-asparaginyl-[protein] + acetyl-CoA = N-terminal N(alpha)-acetyl-L-methionyl-L-asparaginyl-[protein] + CoA + H(+)</text>
        <dbReference type="Rhea" id="RHEA:50484"/>
        <dbReference type="Rhea" id="RHEA-COMP:12694"/>
        <dbReference type="Rhea" id="RHEA-COMP:12695"/>
        <dbReference type="ChEBI" id="CHEBI:15378"/>
        <dbReference type="ChEBI" id="CHEBI:57287"/>
        <dbReference type="ChEBI" id="CHEBI:57288"/>
        <dbReference type="ChEBI" id="CHEBI:133356"/>
        <dbReference type="ChEBI" id="CHEBI:133358"/>
        <dbReference type="EC" id="2.3.1.254"/>
    </reaction>
</comment>
<evidence type="ECO:0000256" key="9">
    <source>
        <dbReference type="ARBA" id="ARBA00042702"/>
    </source>
</evidence>
<dbReference type="GO" id="GO:0120518">
    <property type="term" value="F:protein N-terminal-methionine acetyltransferase activity"/>
    <property type="evidence" value="ECO:0007669"/>
    <property type="project" value="UniProtKB-EC"/>
</dbReference>
<dbReference type="Gene3D" id="3.40.630.30">
    <property type="match status" value="1"/>
</dbReference>
<evidence type="ECO:0000256" key="14">
    <source>
        <dbReference type="ARBA" id="ARBA00047402"/>
    </source>
</evidence>
<name>A0A6J2TQS7_DROLE</name>
<gene>
    <name evidence="19" type="primary">LOC115626168</name>
</gene>
<comment type="catalytic activity">
    <reaction evidence="13">
        <text>N-terminal L-methionyl-L-aspartyl-[protein] + acetyl-CoA = N-terminal N(alpha)-acetyl-L-methionyl-L-aspartyl-[protein] + CoA + H(+)</text>
        <dbReference type="Rhea" id="RHEA:50480"/>
        <dbReference type="Rhea" id="RHEA-COMP:12692"/>
        <dbReference type="Rhea" id="RHEA-COMP:12693"/>
        <dbReference type="ChEBI" id="CHEBI:15378"/>
        <dbReference type="ChEBI" id="CHEBI:57287"/>
        <dbReference type="ChEBI" id="CHEBI:57288"/>
        <dbReference type="ChEBI" id="CHEBI:133045"/>
        <dbReference type="ChEBI" id="CHEBI:133063"/>
        <dbReference type="EC" id="2.3.1.254"/>
    </reaction>
</comment>
<evidence type="ECO:0000313" key="19">
    <source>
        <dbReference type="RefSeq" id="XP_030377302.1"/>
    </source>
</evidence>
<dbReference type="Proteomes" id="UP000504634">
    <property type="component" value="Unplaced"/>
</dbReference>
<dbReference type="PROSITE" id="PS51186">
    <property type="entry name" value="GNAT"/>
    <property type="match status" value="1"/>
</dbReference>
<comment type="function">
    <text evidence="12">Catalytic subunit of the NatB complex which catalyzes acetylation of the N-terminal methionine residues of peptides beginning with Met-Asp, Met-Glu, Met-Asn and Met-Gln. Proteins with cell cycle functions are overrepresented in the pool of NatB substrates. Required for maintaining the structure and function of actomyosin fibers and for proper cellular migration.</text>
</comment>
<evidence type="ECO:0000256" key="11">
    <source>
        <dbReference type="ARBA" id="ARBA00042743"/>
    </source>
</evidence>
<comment type="catalytic activity">
    <reaction evidence="16">
        <text>N-terminal L-methionyl-L-glutamyl-[protein] + acetyl-CoA = N-terminal N(alpha)-acetyl-L-methionyl-L-glutamyl-[protein] + CoA + H(+)</text>
        <dbReference type="Rhea" id="RHEA:50488"/>
        <dbReference type="Rhea" id="RHEA-COMP:12696"/>
        <dbReference type="Rhea" id="RHEA-COMP:12697"/>
        <dbReference type="ChEBI" id="CHEBI:15378"/>
        <dbReference type="ChEBI" id="CHEBI:57287"/>
        <dbReference type="ChEBI" id="CHEBI:57288"/>
        <dbReference type="ChEBI" id="CHEBI:133359"/>
        <dbReference type="ChEBI" id="CHEBI:133360"/>
        <dbReference type="EC" id="2.3.1.254"/>
    </reaction>
</comment>
<dbReference type="EC" id="2.3.1.254" evidence="5"/>
<dbReference type="InterPro" id="IPR000182">
    <property type="entry name" value="GNAT_dom"/>
</dbReference>
<evidence type="ECO:0000256" key="2">
    <source>
        <dbReference type="ARBA" id="ARBA00023315"/>
    </source>
</evidence>
<keyword evidence="1" id="KW-0808">Transferase</keyword>
<evidence type="ECO:0000256" key="5">
    <source>
        <dbReference type="ARBA" id="ARBA00039120"/>
    </source>
</evidence>